<evidence type="ECO:0008006" key="7">
    <source>
        <dbReference type="Google" id="ProtNLM"/>
    </source>
</evidence>
<evidence type="ECO:0000256" key="2">
    <source>
        <dbReference type="ARBA" id="ARBA00022649"/>
    </source>
</evidence>
<accession>A0A5J4Q4T1</accession>
<dbReference type="PANTHER" id="PTHR34139:SF1">
    <property type="entry name" value="RNASE MJ1380-RELATED"/>
    <property type="match status" value="1"/>
</dbReference>
<organism evidence="6">
    <name type="scientific">termite gut metagenome</name>
    <dbReference type="NCBI Taxonomy" id="433724"/>
    <lineage>
        <taxon>unclassified sequences</taxon>
        <taxon>metagenomes</taxon>
        <taxon>organismal metagenomes</taxon>
    </lineage>
</organism>
<dbReference type="InterPro" id="IPR051813">
    <property type="entry name" value="HepT_RNase_toxin"/>
</dbReference>
<name>A0A5J4Q4T1_9ZZZZ</name>
<evidence type="ECO:0000256" key="3">
    <source>
        <dbReference type="ARBA" id="ARBA00022722"/>
    </source>
</evidence>
<gene>
    <name evidence="6" type="ORF">EZS27_033516</name>
</gene>
<dbReference type="InterPro" id="IPR008201">
    <property type="entry name" value="HepT-like"/>
</dbReference>
<evidence type="ECO:0000313" key="6">
    <source>
        <dbReference type="EMBL" id="KAA6316129.1"/>
    </source>
</evidence>
<keyword evidence="4" id="KW-0547">Nucleotide-binding</keyword>
<proteinExistence type="predicted"/>
<dbReference type="EMBL" id="SNRY01004992">
    <property type="protein sequence ID" value="KAA6316129.1"/>
    <property type="molecule type" value="Genomic_DNA"/>
</dbReference>
<dbReference type="GO" id="GO:0110001">
    <property type="term" value="C:toxin-antitoxin complex"/>
    <property type="evidence" value="ECO:0007669"/>
    <property type="project" value="InterPro"/>
</dbReference>
<keyword evidence="2" id="KW-1277">Toxin-antitoxin system</keyword>
<keyword evidence="3" id="KW-0540">Nuclease</keyword>
<dbReference type="GO" id="GO:0000166">
    <property type="term" value="F:nucleotide binding"/>
    <property type="evidence" value="ECO:0007669"/>
    <property type="project" value="UniProtKB-KW"/>
</dbReference>
<dbReference type="GO" id="GO:0004540">
    <property type="term" value="F:RNA nuclease activity"/>
    <property type="evidence" value="ECO:0007669"/>
    <property type="project" value="InterPro"/>
</dbReference>
<evidence type="ECO:0000256" key="4">
    <source>
        <dbReference type="ARBA" id="ARBA00022741"/>
    </source>
</evidence>
<evidence type="ECO:0000256" key="5">
    <source>
        <dbReference type="ARBA" id="ARBA00022801"/>
    </source>
</evidence>
<evidence type="ECO:0000256" key="1">
    <source>
        <dbReference type="ARBA" id="ARBA00022553"/>
    </source>
</evidence>
<reference evidence="6" key="1">
    <citation type="submission" date="2019-03" db="EMBL/GenBank/DDBJ databases">
        <title>Single cell metagenomics reveals metabolic interactions within the superorganism composed of flagellate Streblomastix strix and complex community of Bacteroidetes bacteria on its surface.</title>
        <authorList>
            <person name="Treitli S.C."/>
            <person name="Kolisko M."/>
            <person name="Husnik F."/>
            <person name="Keeling P."/>
            <person name="Hampl V."/>
        </authorList>
    </citation>
    <scope>NUCLEOTIDE SEQUENCE</scope>
    <source>
        <strain evidence="6">STM</strain>
    </source>
</reference>
<protein>
    <recommendedName>
        <fullName evidence="7">Antitoxin</fullName>
    </recommendedName>
</protein>
<sequence length="112" mass="13128">MDEYIKKYLNDALNSINEVESYFNSEPKFFEKFNNDILRQRAVERNVEIIGEAINRILKIDSMFQLSNAKAIVNTRNKVIHGYDSVTPEFLWSLIIKHLPALKIEIENLLVE</sequence>
<comment type="caution">
    <text evidence="6">The sequence shown here is derived from an EMBL/GenBank/DDBJ whole genome shotgun (WGS) entry which is preliminary data.</text>
</comment>
<keyword evidence="1" id="KW-0597">Phosphoprotein</keyword>
<dbReference type="PANTHER" id="PTHR34139">
    <property type="entry name" value="UPF0331 PROTEIN MJ0127"/>
    <property type="match status" value="1"/>
</dbReference>
<keyword evidence="5" id="KW-0378">Hydrolase</keyword>
<dbReference type="GO" id="GO:0016787">
    <property type="term" value="F:hydrolase activity"/>
    <property type="evidence" value="ECO:0007669"/>
    <property type="project" value="UniProtKB-KW"/>
</dbReference>
<dbReference type="AlphaFoldDB" id="A0A5J4Q4T1"/>
<dbReference type="Pfam" id="PF01934">
    <property type="entry name" value="HepT-like"/>
    <property type="match status" value="1"/>
</dbReference>